<evidence type="ECO:0000259" key="2">
    <source>
        <dbReference type="PROSITE" id="PS50158"/>
    </source>
</evidence>
<keyword evidence="4" id="KW-1185">Reference proteome</keyword>
<dbReference type="InterPro" id="IPR001878">
    <property type="entry name" value="Znf_CCHC"/>
</dbReference>
<dbReference type="Proteomes" id="UP000242715">
    <property type="component" value="Unassembled WGS sequence"/>
</dbReference>
<protein>
    <recommendedName>
        <fullName evidence="2">CCHC-type domain-containing protein</fullName>
    </recommendedName>
</protein>
<dbReference type="AlphaFoldDB" id="A0A2Z6MMF9"/>
<sequence>MAEPSQFSQPSIPKFDGYYEHWSMLMENLIQSKEYWSLIENGVVTAPANATPEQLTAANESKLHDLKVKRAQLQSLRREFEVLAMGENESVNDYFARTLAIANCMTTKGERMEQVVVVEKIMRSMPAKFNYVVCAIEEANDVTAMSIDELQSSLIVQEQRMKGQQVQAKEQALKVSNAGRGRGRVSSRGRGRGRMNKELIECFKCHKLGHYRNECPEWEGNGNANYAELKEEEETLMMAYCHENVKVKQELWDIDSGCSNHMVGHKDWVFDFDDRFRESVKLGNDSKMAVMGRGNVKLSINGSIHVITYYLPDKGLILTTEMTSNKMYIVKASVVLAKCFQASITDESQL</sequence>
<dbReference type="Pfam" id="PF14223">
    <property type="entry name" value="Retrotran_gag_2"/>
    <property type="match status" value="1"/>
</dbReference>
<organism evidence="3 4">
    <name type="scientific">Trifolium subterraneum</name>
    <name type="common">Subterranean clover</name>
    <dbReference type="NCBI Taxonomy" id="3900"/>
    <lineage>
        <taxon>Eukaryota</taxon>
        <taxon>Viridiplantae</taxon>
        <taxon>Streptophyta</taxon>
        <taxon>Embryophyta</taxon>
        <taxon>Tracheophyta</taxon>
        <taxon>Spermatophyta</taxon>
        <taxon>Magnoliopsida</taxon>
        <taxon>eudicotyledons</taxon>
        <taxon>Gunneridae</taxon>
        <taxon>Pentapetalae</taxon>
        <taxon>rosids</taxon>
        <taxon>fabids</taxon>
        <taxon>Fabales</taxon>
        <taxon>Fabaceae</taxon>
        <taxon>Papilionoideae</taxon>
        <taxon>50 kb inversion clade</taxon>
        <taxon>NPAAA clade</taxon>
        <taxon>Hologalegina</taxon>
        <taxon>IRL clade</taxon>
        <taxon>Trifolieae</taxon>
        <taxon>Trifolium</taxon>
    </lineage>
</organism>
<dbReference type="GO" id="GO:0008270">
    <property type="term" value="F:zinc ion binding"/>
    <property type="evidence" value="ECO:0007669"/>
    <property type="project" value="UniProtKB-KW"/>
</dbReference>
<keyword evidence="1" id="KW-0479">Metal-binding</keyword>
<dbReference type="EMBL" id="DF973500">
    <property type="protein sequence ID" value="GAU32651.1"/>
    <property type="molecule type" value="Genomic_DNA"/>
</dbReference>
<name>A0A2Z6MMF9_TRISU</name>
<feature type="domain" description="CCHC-type" evidence="2">
    <location>
        <begin position="202"/>
        <end position="217"/>
    </location>
</feature>
<dbReference type="SUPFAM" id="SSF57756">
    <property type="entry name" value="Retrovirus zinc finger-like domains"/>
    <property type="match status" value="1"/>
</dbReference>
<accession>A0A2Z6MMF9</accession>
<proteinExistence type="predicted"/>
<dbReference type="Pfam" id="PF22936">
    <property type="entry name" value="Pol_BBD"/>
    <property type="match status" value="1"/>
</dbReference>
<gene>
    <name evidence="3" type="ORF">TSUD_219010</name>
</gene>
<evidence type="ECO:0000256" key="1">
    <source>
        <dbReference type="PROSITE-ProRule" id="PRU00047"/>
    </source>
</evidence>
<dbReference type="InterPro" id="IPR054722">
    <property type="entry name" value="PolX-like_BBD"/>
</dbReference>
<dbReference type="Gene3D" id="4.10.60.10">
    <property type="entry name" value="Zinc finger, CCHC-type"/>
    <property type="match status" value="1"/>
</dbReference>
<dbReference type="GO" id="GO:0003676">
    <property type="term" value="F:nucleic acid binding"/>
    <property type="evidence" value="ECO:0007669"/>
    <property type="project" value="InterPro"/>
</dbReference>
<dbReference type="PANTHER" id="PTHR35317">
    <property type="entry name" value="OS04G0629600 PROTEIN"/>
    <property type="match status" value="1"/>
</dbReference>
<dbReference type="InterPro" id="IPR036875">
    <property type="entry name" value="Znf_CCHC_sf"/>
</dbReference>
<reference evidence="4" key="1">
    <citation type="journal article" date="2017" name="Front. Plant Sci.">
        <title>Climate Clever Clovers: New Paradigm to Reduce the Environmental Footprint of Ruminants by Breeding Low Methanogenic Forages Utilizing Haplotype Variation.</title>
        <authorList>
            <person name="Kaur P."/>
            <person name="Appels R."/>
            <person name="Bayer P.E."/>
            <person name="Keeble-Gagnere G."/>
            <person name="Wang J."/>
            <person name="Hirakawa H."/>
            <person name="Shirasawa K."/>
            <person name="Vercoe P."/>
            <person name="Stefanova K."/>
            <person name="Durmic Z."/>
            <person name="Nichols P."/>
            <person name="Revell C."/>
            <person name="Isobe S.N."/>
            <person name="Edwards D."/>
            <person name="Erskine W."/>
        </authorList>
    </citation>
    <scope>NUCLEOTIDE SEQUENCE [LARGE SCALE GENOMIC DNA]</scope>
    <source>
        <strain evidence="4">cv. Daliak</strain>
    </source>
</reference>
<keyword evidence="1" id="KW-0862">Zinc</keyword>
<dbReference type="PROSITE" id="PS50158">
    <property type="entry name" value="ZF_CCHC"/>
    <property type="match status" value="1"/>
</dbReference>
<keyword evidence="1" id="KW-0863">Zinc-finger</keyword>
<dbReference type="PANTHER" id="PTHR35317:SF27">
    <property type="entry name" value="RETROVIRUS-RELATED POL POLYPROTEIN FROM TRANSPOSON TNT 1-94"/>
    <property type="match status" value="1"/>
</dbReference>
<evidence type="ECO:0000313" key="4">
    <source>
        <dbReference type="Proteomes" id="UP000242715"/>
    </source>
</evidence>
<dbReference type="SMART" id="SM00343">
    <property type="entry name" value="ZnF_C2HC"/>
    <property type="match status" value="1"/>
</dbReference>
<evidence type="ECO:0000313" key="3">
    <source>
        <dbReference type="EMBL" id="GAU32651.1"/>
    </source>
</evidence>
<dbReference type="OrthoDB" id="2013098at2759"/>